<evidence type="ECO:0000313" key="13">
    <source>
        <dbReference type="Proteomes" id="UP000034778"/>
    </source>
</evidence>
<comment type="subcellular location">
    <subcellularLocation>
        <location evidence="1">Cell membrane</location>
        <topology evidence="1">Multi-pass membrane protein</topology>
    </subcellularLocation>
    <subcellularLocation>
        <location evidence="9">Membrane</location>
        <topology evidence="9">Multi-pass membrane protein</topology>
    </subcellularLocation>
</comment>
<accession>A0A0G0CLL3</accession>
<dbReference type="PANTHER" id="PTHR12428">
    <property type="entry name" value="OXA1"/>
    <property type="match status" value="1"/>
</dbReference>
<comment type="similarity">
    <text evidence="9">Belongs to the OXA1/ALB3/YidC family.</text>
</comment>
<dbReference type="Pfam" id="PF02096">
    <property type="entry name" value="60KD_IMP"/>
    <property type="match status" value="1"/>
</dbReference>
<evidence type="ECO:0000259" key="11">
    <source>
        <dbReference type="Pfam" id="PF02096"/>
    </source>
</evidence>
<dbReference type="Proteomes" id="UP000034778">
    <property type="component" value="Unassembled WGS sequence"/>
</dbReference>
<reference evidence="12 13" key="1">
    <citation type="journal article" date="2015" name="Nature">
        <title>rRNA introns, odd ribosomes, and small enigmatic genomes across a large radiation of phyla.</title>
        <authorList>
            <person name="Brown C.T."/>
            <person name="Hug L.A."/>
            <person name="Thomas B.C."/>
            <person name="Sharon I."/>
            <person name="Castelle C.J."/>
            <person name="Singh A."/>
            <person name="Wilkins M.J."/>
            <person name="Williams K.H."/>
            <person name="Banfield J.F."/>
        </authorList>
    </citation>
    <scope>NUCLEOTIDE SEQUENCE [LARGE SCALE GENOMIC DNA]</scope>
</reference>
<feature type="transmembrane region" description="Helical" evidence="10">
    <location>
        <begin position="100"/>
        <end position="121"/>
    </location>
</feature>
<dbReference type="InterPro" id="IPR047196">
    <property type="entry name" value="YidC_ALB_C"/>
</dbReference>
<dbReference type="InterPro" id="IPR028055">
    <property type="entry name" value="YidC/Oxa/ALB_C"/>
</dbReference>
<sequence>MQQPMNIFQVILIQPLTNGLILFYNLLFHNMGLAIIGFSLFLRFVLNPLTAPYMASMKKIKEVEPLITKLKLKYKEDKKGLMTAQTELYKQRGINPSAGCLPYILQIVILIALFNVFTQVLSQNGDTISKLNSMLYAPLKFTETSTLNTRFLYMDVRFPDVFNVSGVPFPIPGPILILAGLLQFFSAKMTQPLIKKEEKIVKDTKGGADDMAVAMQSSMIYTFPAMTILFGIKFPSGLALYWLLFSVFQMYQQFKSSGWGGLTPFAKRLGLVQSRVV</sequence>
<evidence type="ECO:0000313" key="12">
    <source>
        <dbReference type="EMBL" id="KKP44312.1"/>
    </source>
</evidence>
<feature type="transmembrane region" description="Helical" evidence="10">
    <location>
        <begin position="220"/>
        <end position="244"/>
    </location>
</feature>
<dbReference type="STRING" id="1618566.UR35_C0009G0023"/>
<dbReference type="AlphaFoldDB" id="A0A0G0CLL3"/>
<evidence type="ECO:0000256" key="8">
    <source>
        <dbReference type="ARBA" id="ARBA00023186"/>
    </source>
</evidence>
<dbReference type="NCBIfam" id="TIGR03592">
    <property type="entry name" value="yidC_oxa1_cterm"/>
    <property type="match status" value="1"/>
</dbReference>
<evidence type="ECO:0000256" key="4">
    <source>
        <dbReference type="ARBA" id="ARBA00022692"/>
    </source>
</evidence>
<gene>
    <name evidence="12" type="ORF">UR35_C0009G0023</name>
</gene>
<name>A0A0G0CLL3_9BACT</name>
<dbReference type="EMBL" id="LBOW01000009">
    <property type="protein sequence ID" value="KKP44312.1"/>
    <property type="molecule type" value="Genomic_DNA"/>
</dbReference>
<dbReference type="GO" id="GO:0032977">
    <property type="term" value="F:membrane insertase activity"/>
    <property type="evidence" value="ECO:0007669"/>
    <property type="project" value="InterPro"/>
</dbReference>
<dbReference type="CDD" id="cd20070">
    <property type="entry name" value="5TM_YidC_Alb3"/>
    <property type="match status" value="1"/>
</dbReference>
<keyword evidence="3" id="KW-1003">Cell membrane</keyword>
<keyword evidence="8" id="KW-0143">Chaperone</keyword>
<feature type="domain" description="Membrane insertase YidC/Oxa/ALB C-terminal" evidence="11">
    <location>
        <begin position="31"/>
        <end position="254"/>
    </location>
</feature>
<dbReference type="GO" id="GO:0005886">
    <property type="term" value="C:plasma membrane"/>
    <property type="evidence" value="ECO:0007669"/>
    <property type="project" value="UniProtKB-SubCell"/>
</dbReference>
<keyword evidence="5" id="KW-0653">Protein transport</keyword>
<keyword evidence="2" id="KW-0813">Transport</keyword>
<organism evidence="12 13">
    <name type="scientific">Candidatus Woesebacteria bacterium GW2011_GWB1_33_22</name>
    <dbReference type="NCBI Taxonomy" id="1618566"/>
    <lineage>
        <taxon>Bacteria</taxon>
        <taxon>Candidatus Woeseibacteriota</taxon>
    </lineage>
</organism>
<dbReference type="PANTHER" id="PTHR12428:SF65">
    <property type="entry name" value="CYTOCHROME C OXIDASE ASSEMBLY PROTEIN COX18, MITOCHONDRIAL"/>
    <property type="match status" value="1"/>
</dbReference>
<evidence type="ECO:0000256" key="9">
    <source>
        <dbReference type="RuleBase" id="RU003945"/>
    </source>
</evidence>
<dbReference type="GO" id="GO:0051205">
    <property type="term" value="P:protein insertion into membrane"/>
    <property type="evidence" value="ECO:0007669"/>
    <property type="project" value="TreeGrafter"/>
</dbReference>
<keyword evidence="6 10" id="KW-1133">Transmembrane helix</keyword>
<evidence type="ECO:0000256" key="6">
    <source>
        <dbReference type="ARBA" id="ARBA00022989"/>
    </source>
</evidence>
<feature type="transmembrane region" description="Helical" evidence="10">
    <location>
        <begin position="169"/>
        <end position="187"/>
    </location>
</feature>
<dbReference type="InterPro" id="IPR001708">
    <property type="entry name" value="YidC/ALB3/OXA1/COX18"/>
</dbReference>
<keyword evidence="7 10" id="KW-0472">Membrane</keyword>
<proteinExistence type="inferred from homology"/>
<dbReference type="GO" id="GO:0015031">
    <property type="term" value="P:protein transport"/>
    <property type="evidence" value="ECO:0007669"/>
    <property type="project" value="UniProtKB-KW"/>
</dbReference>
<evidence type="ECO:0000256" key="7">
    <source>
        <dbReference type="ARBA" id="ARBA00023136"/>
    </source>
</evidence>
<evidence type="ECO:0000256" key="3">
    <source>
        <dbReference type="ARBA" id="ARBA00022475"/>
    </source>
</evidence>
<evidence type="ECO:0000256" key="1">
    <source>
        <dbReference type="ARBA" id="ARBA00004651"/>
    </source>
</evidence>
<protein>
    <submittedName>
        <fullName evidence="12">Membrane protein insertase, YidC/Oxa1 family</fullName>
    </submittedName>
</protein>
<keyword evidence="4 9" id="KW-0812">Transmembrane</keyword>
<evidence type="ECO:0000256" key="10">
    <source>
        <dbReference type="SAM" id="Phobius"/>
    </source>
</evidence>
<evidence type="ECO:0000256" key="5">
    <source>
        <dbReference type="ARBA" id="ARBA00022927"/>
    </source>
</evidence>
<evidence type="ECO:0000256" key="2">
    <source>
        <dbReference type="ARBA" id="ARBA00022448"/>
    </source>
</evidence>
<comment type="caution">
    <text evidence="12">The sequence shown here is derived from an EMBL/GenBank/DDBJ whole genome shotgun (WGS) entry which is preliminary data.</text>
</comment>